<feature type="transmembrane region" description="Helical" evidence="1">
    <location>
        <begin position="53"/>
        <end position="70"/>
    </location>
</feature>
<evidence type="ECO:0000313" key="2">
    <source>
        <dbReference type="EMBL" id="SIT35302.1"/>
    </source>
</evidence>
<organism evidence="2 3">
    <name type="scientific">Paraburkholderia ribeironis</name>
    <dbReference type="NCBI Taxonomy" id="1247936"/>
    <lineage>
        <taxon>Bacteria</taxon>
        <taxon>Pseudomonadati</taxon>
        <taxon>Pseudomonadota</taxon>
        <taxon>Betaproteobacteria</taxon>
        <taxon>Burkholderiales</taxon>
        <taxon>Burkholderiaceae</taxon>
        <taxon>Paraburkholderia</taxon>
    </lineage>
</organism>
<name>A0A1N7RJM4_9BURK</name>
<protein>
    <submittedName>
        <fullName evidence="2">Uncharacterized protein</fullName>
    </submittedName>
</protein>
<keyword evidence="3" id="KW-1185">Reference proteome</keyword>
<dbReference type="AlphaFoldDB" id="A0A1N7RJM4"/>
<dbReference type="EMBL" id="CYGX02000004">
    <property type="protein sequence ID" value="SIT35302.1"/>
    <property type="molecule type" value="Genomic_DNA"/>
</dbReference>
<dbReference type="STRING" id="1247936.BN2475_40104"/>
<dbReference type="RefSeq" id="WP_094777756.1">
    <property type="nucleotide sequence ID" value="NZ_CYGX02000004.1"/>
</dbReference>
<evidence type="ECO:0000256" key="1">
    <source>
        <dbReference type="SAM" id="Phobius"/>
    </source>
</evidence>
<keyword evidence="1" id="KW-0472">Membrane</keyword>
<feature type="transmembrane region" description="Helical" evidence="1">
    <location>
        <begin position="31"/>
        <end position="47"/>
    </location>
</feature>
<keyword evidence="1" id="KW-0812">Transmembrane</keyword>
<dbReference type="Proteomes" id="UP000187012">
    <property type="component" value="Unassembled WGS sequence"/>
</dbReference>
<keyword evidence="1" id="KW-1133">Transmembrane helix</keyword>
<evidence type="ECO:0000313" key="3">
    <source>
        <dbReference type="Proteomes" id="UP000187012"/>
    </source>
</evidence>
<gene>
    <name evidence="2" type="ORF">BN2475_40104</name>
</gene>
<proteinExistence type="predicted"/>
<accession>A0A1N7RJM4</accession>
<sequence length="74" mass="7544">MSTACLALKLCAMALLVAFTLKILRESAATRALALYAAPLALLVVYAVPSNPLNLPITGTVAAFAIVLSAKSGV</sequence>
<reference evidence="2 3" key="1">
    <citation type="submission" date="2016-12" db="EMBL/GenBank/DDBJ databases">
        <authorList>
            <person name="Song W.-J."/>
            <person name="Kurnit D.M."/>
        </authorList>
    </citation>
    <scope>NUCLEOTIDE SEQUENCE [LARGE SCALE GENOMIC DNA]</scope>
    <source>
        <strain evidence="2 3">STM7296</strain>
    </source>
</reference>